<dbReference type="PROSITE" id="PS51819">
    <property type="entry name" value="VOC"/>
    <property type="match status" value="1"/>
</dbReference>
<dbReference type="PANTHER" id="PTHR21366">
    <property type="entry name" value="GLYOXALASE FAMILY PROTEIN"/>
    <property type="match status" value="1"/>
</dbReference>
<feature type="domain" description="VOC" evidence="1">
    <location>
        <begin position="14"/>
        <end position="139"/>
    </location>
</feature>
<dbReference type="EMBL" id="JAVDWO010000005">
    <property type="protein sequence ID" value="MDR7192897.1"/>
    <property type="molecule type" value="Genomic_DNA"/>
</dbReference>
<organism evidence="2 3">
    <name type="scientific">Luteimonas terrae</name>
    <dbReference type="NCBI Taxonomy" id="1530191"/>
    <lineage>
        <taxon>Bacteria</taxon>
        <taxon>Pseudomonadati</taxon>
        <taxon>Pseudomonadota</taxon>
        <taxon>Gammaproteobacteria</taxon>
        <taxon>Lysobacterales</taxon>
        <taxon>Lysobacteraceae</taxon>
        <taxon>Luteimonas</taxon>
    </lineage>
</organism>
<dbReference type="InterPro" id="IPR029068">
    <property type="entry name" value="Glyas_Bleomycin-R_OHBP_Dase"/>
</dbReference>
<dbReference type="Pfam" id="PF00903">
    <property type="entry name" value="Glyoxalase"/>
    <property type="match status" value="1"/>
</dbReference>
<keyword evidence="3" id="KW-1185">Reference proteome</keyword>
<gene>
    <name evidence="2" type="ORF">J2W68_001613</name>
</gene>
<dbReference type="Proteomes" id="UP001256588">
    <property type="component" value="Unassembled WGS sequence"/>
</dbReference>
<comment type="caution">
    <text evidence="2">The sequence shown here is derived from an EMBL/GenBank/DDBJ whole genome shotgun (WGS) entry which is preliminary data.</text>
</comment>
<sequence length="145" mass="15432">MMTPSQDSAPPIGGVLETALYVEDMPRAVHFFADVLGLPVMLRTDRLTAFDAGASSVLLVFARGASQADVTGERGTVPGHDGAGPLHMALRISADAYDGWKARLEAHGVPLRGEMSWPAGGRSLYFEDPDGHVLELATPGLWANY</sequence>
<dbReference type="SUPFAM" id="SSF54593">
    <property type="entry name" value="Glyoxalase/Bleomycin resistance protein/Dihydroxybiphenyl dioxygenase"/>
    <property type="match status" value="1"/>
</dbReference>
<proteinExistence type="predicted"/>
<dbReference type="InterPro" id="IPR050383">
    <property type="entry name" value="GlyoxalaseI/FosfomycinResist"/>
</dbReference>
<name>A0ABU1XVX0_9GAMM</name>
<reference evidence="2 3" key="1">
    <citation type="submission" date="2023-07" db="EMBL/GenBank/DDBJ databases">
        <title>Sorghum-associated microbial communities from plants grown in Nebraska, USA.</title>
        <authorList>
            <person name="Schachtman D."/>
        </authorList>
    </citation>
    <scope>NUCLEOTIDE SEQUENCE [LARGE SCALE GENOMIC DNA]</scope>
    <source>
        <strain evidence="2 3">4099</strain>
    </source>
</reference>
<dbReference type="PANTHER" id="PTHR21366:SF22">
    <property type="entry name" value="VOC DOMAIN-CONTAINING PROTEIN"/>
    <property type="match status" value="1"/>
</dbReference>
<protein>
    <submittedName>
        <fullName evidence="2">Catechol 2,3-dioxygenase-like lactoylglutathione lyase family enzyme</fullName>
    </submittedName>
</protein>
<accession>A0ABU1XVX0</accession>
<evidence type="ECO:0000259" key="1">
    <source>
        <dbReference type="PROSITE" id="PS51819"/>
    </source>
</evidence>
<dbReference type="Gene3D" id="3.10.180.10">
    <property type="entry name" value="2,3-Dihydroxybiphenyl 1,2-Dioxygenase, domain 1"/>
    <property type="match status" value="1"/>
</dbReference>
<dbReference type="InterPro" id="IPR004360">
    <property type="entry name" value="Glyas_Fos-R_dOase_dom"/>
</dbReference>
<dbReference type="InterPro" id="IPR037523">
    <property type="entry name" value="VOC_core"/>
</dbReference>
<evidence type="ECO:0000313" key="2">
    <source>
        <dbReference type="EMBL" id="MDR7192897.1"/>
    </source>
</evidence>
<evidence type="ECO:0000313" key="3">
    <source>
        <dbReference type="Proteomes" id="UP001256588"/>
    </source>
</evidence>